<feature type="signal peptide" evidence="4">
    <location>
        <begin position="1"/>
        <end position="24"/>
    </location>
</feature>
<dbReference type="NCBIfam" id="TIGR00787">
    <property type="entry name" value="dctP"/>
    <property type="match status" value="1"/>
</dbReference>
<reference evidence="5 6" key="1">
    <citation type="submission" date="2014-07" db="EMBL/GenBank/DDBJ databases">
        <title>Draft genome sequence of Thalassospira profundimaris 35.</title>
        <authorList>
            <person name="Lai Q."/>
            <person name="Shao Z."/>
        </authorList>
    </citation>
    <scope>NUCLEOTIDE SEQUENCE [LARGE SCALE GENOMIC DNA]</scope>
    <source>
        <strain evidence="5 6">35</strain>
    </source>
</reference>
<dbReference type="CDD" id="cd13603">
    <property type="entry name" value="PBP2_TRAP_Siap_TeaA_like"/>
    <property type="match status" value="1"/>
</dbReference>
<dbReference type="Pfam" id="PF03480">
    <property type="entry name" value="DctP"/>
    <property type="match status" value="1"/>
</dbReference>
<dbReference type="Gene3D" id="3.40.190.170">
    <property type="entry name" value="Bacterial extracellular solute-binding protein, family 7"/>
    <property type="match status" value="1"/>
</dbReference>
<evidence type="ECO:0000256" key="4">
    <source>
        <dbReference type="SAM" id="SignalP"/>
    </source>
</evidence>
<dbReference type="AlphaFoldDB" id="A0A367W9X1"/>
<evidence type="ECO:0000256" key="2">
    <source>
        <dbReference type="ARBA" id="ARBA00022448"/>
    </source>
</evidence>
<evidence type="ECO:0000256" key="1">
    <source>
        <dbReference type="ARBA" id="ARBA00009023"/>
    </source>
</evidence>
<comment type="similarity">
    <text evidence="1">Belongs to the bacterial solute-binding protein 7 family.</text>
</comment>
<evidence type="ECO:0000313" key="6">
    <source>
        <dbReference type="Proteomes" id="UP000253226"/>
    </source>
</evidence>
<dbReference type="RefSeq" id="WP_114101274.1">
    <property type="nucleotide sequence ID" value="NZ_JPWF01000003.1"/>
</dbReference>
<feature type="chain" id="PRO_5016958771" evidence="4">
    <location>
        <begin position="25"/>
        <end position="332"/>
    </location>
</feature>
<evidence type="ECO:0000313" key="5">
    <source>
        <dbReference type="EMBL" id="RCK38223.1"/>
    </source>
</evidence>
<dbReference type="OrthoDB" id="7375081at2"/>
<evidence type="ECO:0000256" key="3">
    <source>
        <dbReference type="ARBA" id="ARBA00022729"/>
    </source>
</evidence>
<dbReference type="NCBIfam" id="NF037995">
    <property type="entry name" value="TRAP_S1"/>
    <property type="match status" value="1"/>
</dbReference>
<dbReference type="InterPro" id="IPR018389">
    <property type="entry name" value="DctP_fam"/>
</dbReference>
<gene>
    <name evidence="5" type="ORF">TH19_05310</name>
</gene>
<organism evidence="5 6">
    <name type="scientific">Thalassospira profundimaris</name>
    <dbReference type="NCBI Taxonomy" id="502049"/>
    <lineage>
        <taxon>Bacteria</taxon>
        <taxon>Pseudomonadati</taxon>
        <taxon>Pseudomonadota</taxon>
        <taxon>Alphaproteobacteria</taxon>
        <taxon>Rhodospirillales</taxon>
        <taxon>Thalassospiraceae</taxon>
        <taxon>Thalassospira</taxon>
    </lineage>
</organism>
<dbReference type="GO" id="GO:0055085">
    <property type="term" value="P:transmembrane transport"/>
    <property type="evidence" value="ECO:0007669"/>
    <property type="project" value="InterPro"/>
</dbReference>
<dbReference type="PANTHER" id="PTHR33376">
    <property type="match status" value="1"/>
</dbReference>
<protein>
    <submittedName>
        <fullName evidence="5">TRAP dicarboxylate transporter subunit DctP</fullName>
    </submittedName>
</protein>
<proteinExistence type="inferred from homology"/>
<sequence length="332" mass="36041">MNSKFKFAAFAAIAMAGFGSQAMAQEFTFTFGHVLMEDTPNGKAARAFEKEVEEKSNGRIEINVIPAGGLGGDVDIIEQLQNDLVQIAIPPTATLGNFEPKLQVLDLPFILPSEEMMVKVLDGEVGRSILDTLDQHGMHGVNFWGAGFRNITNNVREITSVEDLAGIKMRTMQAPVILTQYNEWGANPTAMAFAEVYGGLQAGVVDGQENPIANIVAMKFYEVQKYMTLSSHAYHGYAAVMSEGAWNSLPDDLRAVVVTAFDNARDLARELTNAYEAEELSKISSDIAVHRLTDAEKDAFIKGSFAVHQAFADVVTPELINSIYAVTGAGPK</sequence>
<dbReference type="InterPro" id="IPR038404">
    <property type="entry name" value="TRAP_DctP_sf"/>
</dbReference>
<name>A0A367W9X1_9PROT</name>
<comment type="caution">
    <text evidence="5">The sequence shown here is derived from an EMBL/GenBank/DDBJ whole genome shotgun (WGS) entry which is preliminary data.</text>
</comment>
<accession>A0A367W9X1</accession>
<dbReference type="GO" id="GO:0030288">
    <property type="term" value="C:outer membrane-bounded periplasmic space"/>
    <property type="evidence" value="ECO:0007669"/>
    <property type="project" value="InterPro"/>
</dbReference>
<keyword evidence="3 4" id="KW-0732">Signal</keyword>
<dbReference type="PIRSF" id="PIRSF006470">
    <property type="entry name" value="DctB"/>
    <property type="match status" value="1"/>
</dbReference>
<dbReference type="Proteomes" id="UP000253226">
    <property type="component" value="Unassembled WGS sequence"/>
</dbReference>
<dbReference type="PANTHER" id="PTHR33376:SF7">
    <property type="entry name" value="C4-DICARBOXYLATE-BINDING PROTEIN DCTB"/>
    <property type="match status" value="1"/>
</dbReference>
<dbReference type="EMBL" id="JPWF01000003">
    <property type="protein sequence ID" value="RCK38223.1"/>
    <property type="molecule type" value="Genomic_DNA"/>
</dbReference>
<dbReference type="InterPro" id="IPR004682">
    <property type="entry name" value="TRAP_DctP"/>
</dbReference>
<keyword evidence="2" id="KW-0813">Transport</keyword>